<evidence type="ECO:0008006" key="3">
    <source>
        <dbReference type="Google" id="ProtNLM"/>
    </source>
</evidence>
<proteinExistence type="predicted"/>
<name>A0A839N7H1_9MICO</name>
<gene>
    <name evidence="1" type="ORF">FHU39_001570</name>
</gene>
<evidence type="ECO:0000313" key="2">
    <source>
        <dbReference type="Proteomes" id="UP000559182"/>
    </source>
</evidence>
<dbReference type="RefSeq" id="WP_183319836.1">
    <property type="nucleotide sequence ID" value="NZ_JACHVQ010000001.1"/>
</dbReference>
<accession>A0A839N7H1</accession>
<dbReference type="Proteomes" id="UP000559182">
    <property type="component" value="Unassembled WGS sequence"/>
</dbReference>
<dbReference type="EMBL" id="JACHVQ010000001">
    <property type="protein sequence ID" value="MBB2891586.1"/>
    <property type="molecule type" value="Genomic_DNA"/>
</dbReference>
<evidence type="ECO:0000313" key="1">
    <source>
        <dbReference type="EMBL" id="MBB2891586.1"/>
    </source>
</evidence>
<dbReference type="AlphaFoldDB" id="A0A839N7H1"/>
<comment type="caution">
    <text evidence="1">The sequence shown here is derived from an EMBL/GenBank/DDBJ whole genome shotgun (WGS) entry which is preliminary data.</text>
</comment>
<keyword evidence="2" id="KW-1185">Reference proteome</keyword>
<organism evidence="1 2">
    <name type="scientific">Flexivirga oryzae</name>
    <dbReference type="NCBI Taxonomy" id="1794944"/>
    <lineage>
        <taxon>Bacteria</taxon>
        <taxon>Bacillati</taxon>
        <taxon>Actinomycetota</taxon>
        <taxon>Actinomycetes</taxon>
        <taxon>Micrococcales</taxon>
        <taxon>Dermacoccaceae</taxon>
        <taxon>Flexivirga</taxon>
    </lineage>
</organism>
<protein>
    <recommendedName>
        <fullName evidence="3">DUF4177 domain-containing protein</fullName>
    </recommendedName>
</protein>
<reference evidence="1 2" key="1">
    <citation type="submission" date="2020-08" db="EMBL/GenBank/DDBJ databases">
        <title>Sequencing the genomes of 1000 actinobacteria strains.</title>
        <authorList>
            <person name="Klenk H.-P."/>
        </authorList>
    </citation>
    <scope>NUCLEOTIDE SEQUENCE [LARGE SCALE GENOMIC DNA]</scope>
    <source>
        <strain evidence="1 2">DSM 105369</strain>
    </source>
</reference>
<dbReference type="Pfam" id="PF18963">
    <property type="entry name" value="DUF5703"/>
    <property type="match status" value="1"/>
</dbReference>
<sequence>MTEYEFRVLNFPRNTSRTDVRQVLADHAEYGHWELARTRLYLGGARRVWLRRRIIRVRRTA</sequence>
<dbReference type="InterPro" id="IPR043758">
    <property type="entry name" value="DUF5703"/>
</dbReference>